<feature type="compositionally biased region" description="Low complexity" evidence="1">
    <location>
        <begin position="128"/>
        <end position="139"/>
    </location>
</feature>
<evidence type="ECO:0000313" key="3">
    <source>
        <dbReference type="Proteomes" id="UP000561181"/>
    </source>
</evidence>
<dbReference type="RefSeq" id="WP_170009530.1">
    <property type="nucleotide sequence ID" value="NZ_JABCRE010000002.1"/>
</dbReference>
<dbReference type="AlphaFoldDB" id="A0A848QI48"/>
<dbReference type="InterPro" id="IPR010985">
    <property type="entry name" value="Ribbon_hlx_hlx"/>
</dbReference>
<sequence>MSDNFASLGPSLLARKGGAKPAMRRQVGVLPGAGAAAQNLEDLGWNDMGDDVEEAAPASHQRPADVLQLSPATSGSVDEAEEAEHAQELAAALDTPLLAQKPNVLRQQQEIADRLEADRPEADRGDAAPEASAVAPAQVAEPAPVAAAAPKVNAAQLVRSERKRRPALQRGKRAAFTLRLDADRHLKLRLACTLRGRSAQQLVTEALDQLLGSMNDVDSLAAQVRGAD</sequence>
<dbReference type="SUPFAM" id="SSF47598">
    <property type="entry name" value="Ribbon-helix-helix"/>
    <property type="match status" value="1"/>
</dbReference>
<feature type="region of interest" description="Disordered" evidence="1">
    <location>
        <begin position="118"/>
        <end position="139"/>
    </location>
</feature>
<dbReference type="EMBL" id="JABCRE010000002">
    <property type="protein sequence ID" value="NMW30674.1"/>
    <property type="molecule type" value="Genomic_DNA"/>
</dbReference>
<gene>
    <name evidence="2" type="ORF">HKD42_01200</name>
</gene>
<evidence type="ECO:0000313" key="2">
    <source>
        <dbReference type="EMBL" id="NMW30674.1"/>
    </source>
</evidence>
<organism evidence="2 3">
    <name type="scientific">Pontixanthobacter rizhaonensis</name>
    <dbReference type="NCBI Taxonomy" id="2730337"/>
    <lineage>
        <taxon>Bacteria</taxon>
        <taxon>Pseudomonadati</taxon>
        <taxon>Pseudomonadota</taxon>
        <taxon>Alphaproteobacteria</taxon>
        <taxon>Sphingomonadales</taxon>
        <taxon>Erythrobacteraceae</taxon>
        <taxon>Pontixanthobacter</taxon>
    </lineage>
</organism>
<comment type="caution">
    <text evidence="2">The sequence shown here is derived from an EMBL/GenBank/DDBJ whole genome shotgun (WGS) entry which is preliminary data.</text>
</comment>
<feature type="compositionally biased region" description="Basic and acidic residues" evidence="1">
    <location>
        <begin position="118"/>
        <end position="127"/>
    </location>
</feature>
<dbReference type="Proteomes" id="UP000561181">
    <property type="component" value="Unassembled WGS sequence"/>
</dbReference>
<protein>
    <submittedName>
        <fullName evidence="2">Uncharacterized protein</fullName>
    </submittedName>
</protein>
<evidence type="ECO:0000256" key="1">
    <source>
        <dbReference type="SAM" id="MobiDB-lite"/>
    </source>
</evidence>
<reference evidence="2 3" key="1">
    <citation type="submission" date="2020-04" db="EMBL/GenBank/DDBJ databases">
        <authorList>
            <person name="Liu A."/>
        </authorList>
    </citation>
    <scope>NUCLEOTIDE SEQUENCE [LARGE SCALE GENOMIC DNA]</scope>
    <source>
        <strain evidence="2 3">RZ02</strain>
    </source>
</reference>
<proteinExistence type="predicted"/>
<dbReference type="GO" id="GO:0006355">
    <property type="term" value="P:regulation of DNA-templated transcription"/>
    <property type="evidence" value="ECO:0007669"/>
    <property type="project" value="InterPro"/>
</dbReference>
<accession>A0A848QI48</accession>
<feature type="region of interest" description="Disordered" evidence="1">
    <location>
        <begin position="44"/>
        <end position="87"/>
    </location>
</feature>
<keyword evidence="3" id="KW-1185">Reference proteome</keyword>
<name>A0A848QI48_9SPHN</name>
<feature type="region of interest" description="Disordered" evidence="1">
    <location>
        <begin position="1"/>
        <end position="22"/>
    </location>
</feature>